<protein>
    <submittedName>
        <fullName evidence="3">NAD-dependent epimerase/dehydratase family protein</fullName>
    </submittedName>
</protein>
<dbReference type="PANTHER" id="PTHR43574">
    <property type="entry name" value="EPIMERASE-RELATED"/>
    <property type="match status" value="1"/>
</dbReference>
<dbReference type="InterPro" id="IPR036291">
    <property type="entry name" value="NAD(P)-bd_dom_sf"/>
</dbReference>
<keyword evidence="4" id="KW-1185">Reference proteome</keyword>
<name>A0A942E4W4_9HYPH</name>
<dbReference type="SUPFAM" id="SSF51735">
    <property type="entry name" value="NAD(P)-binding Rossmann-fold domains"/>
    <property type="match status" value="1"/>
</dbReference>
<dbReference type="AlphaFoldDB" id="A0A942E4W4"/>
<dbReference type="Proteomes" id="UP000678281">
    <property type="component" value="Unassembled WGS sequence"/>
</dbReference>
<evidence type="ECO:0000256" key="1">
    <source>
        <dbReference type="ARBA" id="ARBA00023027"/>
    </source>
</evidence>
<dbReference type="PRINTS" id="PR01713">
    <property type="entry name" value="NUCEPIMERASE"/>
</dbReference>
<dbReference type="EMBL" id="JAGXTP010000001">
    <property type="protein sequence ID" value="MBS3848015.1"/>
    <property type="molecule type" value="Genomic_DNA"/>
</dbReference>
<feature type="domain" description="NAD-dependent epimerase/dehydratase" evidence="2">
    <location>
        <begin position="3"/>
        <end position="232"/>
    </location>
</feature>
<comment type="caution">
    <text evidence="3">The sequence shown here is derived from an EMBL/GenBank/DDBJ whole genome shotgun (WGS) entry which is preliminary data.</text>
</comment>
<gene>
    <name evidence="3" type="ORF">KD146_04810</name>
</gene>
<reference evidence="3" key="1">
    <citation type="submission" date="2021-04" db="EMBL/GenBank/DDBJ databases">
        <title>Devosia litorisediminis sp. nov., isolated from a sand dune.</title>
        <authorList>
            <person name="Park S."/>
            <person name="Yoon J.-H."/>
        </authorList>
    </citation>
    <scope>NUCLEOTIDE SEQUENCE</scope>
    <source>
        <strain evidence="3">BSSL-BM10</strain>
    </source>
</reference>
<dbReference type="RefSeq" id="WP_212657597.1">
    <property type="nucleotide sequence ID" value="NZ_JAGXTP010000001.1"/>
</dbReference>
<sequence>MQVFVTGTAGFIGYHLARRLLEDGHVVTGFDGVTDYYDVSLKRSRLAALQQYPQFSAIEGRLEDAGLLSETLERAQAEIVVHLAAQAGVRYSIEQPQSYISANLVGTANLLEAVRAHKPRHLLMASTSSVYGGNTKLPFSERDAADAPISLYAATKKSNEVMAHSYAHLFDIPTTMLRFFTVYGPWGRPDMALFKFVSAILAGQPIEIFGEGKMRRDFTFVDDLIEAMIRIMPLRPELGQPLQGDSLSAVAPYRVVNLAGGHPELLMDFVAAIETALGHKAAYTIKPMQAGDPRETAADTALLRELVGDLPRTPIKAGVASFVAWYRQYYRV</sequence>
<dbReference type="Pfam" id="PF01370">
    <property type="entry name" value="Epimerase"/>
    <property type="match status" value="1"/>
</dbReference>
<proteinExistence type="predicted"/>
<evidence type="ECO:0000313" key="4">
    <source>
        <dbReference type="Proteomes" id="UP000678281"/>
    </source>
</evidence>
<evidence type="ECO:0000259" key="2">
    <source>
        <dbReference type="Pfam" id="PF01370"/>
    </source>
</evidence>
<keyword evidence="1" id="KW-0520">NAD</keyword>
<evidence type="ECO:0000313" key="3">
    <source>
        <dbReference type="EMBL" id="MBS3848015.1"/>
    </source>
</evidence>
<organism evidence="3 4">
    <name type="scientific">Devosia litorisediminis</name>
    <dbReference type="NCBI Taxonomy" id="2829817"/>
    <lineage>
        <taxon>Bacteria</taxon>
        <taxon>Pseudomonadati</taxon>
        <taxon>Pseudomonadota</taxon>
        <taxon>Alphaproteobacteria</taxon>
        <taxon>Hyphomicrobiales</taxon>
        <taxon>Devosiaceae</taxon>
        <taxon>Devosia</taxon>
    </lineage>
</organism>
<dbReference type="InterPro" id="IPR001509">
    <property type="entry name" value="Epimerase_deHydtase"/>
</dbReference>
<accession>A0A942E4W4</accession>
<dbReference type="Gene3D" id="3.40.50.720">
    <property type="entry name" value="NAD(P)-binding Rossmann-like Domain"/>
    <property type="match status" value="1"/>
</dbReference>